<dbReference type="AlphaFoldDB" id="A0A4C1TEZ1"/>
<proteinExistence type="predicted"/>
<organism evidence="2 3">
    <name type="scientific">Eumeta variegata</name>
    <name type="common">Bagworm moth</name>
    <name type="synonym">Eumeta japonica</name>
    <dbReference type="NCBI Taxonomy" id="151549"/>
    <lineage>
        <taxon>Eukaryota</taxon>
        <taxon>Metazoa</taxon>
        <taxon>Ecdysozoa</taxon>
        <taxon>Arthropoda</taxon>
        <taxon>Hexapoda</taxon>
        <taxon>Insecta</taxon>
        <taxon>Pterygota</taxon>
        <taxon>Neoptera</taxon>
        <taxon>Endopterygota</taxon>
        <taxon>Lepidoptera</taxon>
        <taxon>Glossata</taxon>
        <taxon>Ditrysia</taxon>
        <taxon>Tineoidea</taxon>
        <taxon>Psychidae</taxon>
        <taxon>Oiketicinae</taxon>
        <taxon>Eumeta</taxon>
    </lineage>
</organism>
<feature type="region of interest" description="Disordered" evidence="1">
    <location>
        <begin position="24"/>
        <end position="44"/>
    </location>
</feature>
<reference evidence="2 3" key="1">
    <citation type="journal article" date="2019" name="Commun. Biol.">
        <title>The bagworm genome reveals a unique fibroin gene that provides high tensile strength.</title>
        <authorList>
            <person name="Kono N."/>
            <person name="Nakamura H."/>
            <person name="Ohtoshi R."/>
            <person name="Tomita M."/>
            <person name="Numata K."/>
            <person name="Arakawa K."/>
        </authorList>
    </citation>
    <scope>NUCLEOTIDE SEQUENCE [LARGE SCALE GENOMIC DNA]</scope>
</reference>
<evidence type="ECO:0000256" key="1">
    <source>
        <dbReference type="SAM" id="MobiDB-lite"/>
    </source>
</evidence>
<dbReference type="EMBL" id="BGZK01000055">
    <property type="protein sequence ID" value="GBP13089.1"/>
    <property type="molecule type" value="Genomic_DNA"/>
</dbReference>
<protein>
    <submittedName>
        <fullName evidence="2">Uncharacterized protein</fullName>
    </submittedName>
</protein>
<keyword evidence="3" id="KW-1185">Reference proteome</keyword>
<comment type="caution">
    <text evidence="2">The sequence shown here is derived from an EMBL/GenBank/DDBJ whole genome shotgun (WGS) entry which is preliminary data.</text>
</comment>
<gene>
    <name evidence="2" type="ORF">EVAR_93059_1</name>
</gene>
<name>A0A4C1TEZ1_EUMVA</name>
<accession>A0A4C1TEZ1</accession>
<dbReference type="Proteomes" id="UP000299102">
    <property type="component" value="Unassembled WGS sequence"/>
</dbReference>
<evidence type="ECO:0000313" key="3">
    <source>
        <dbReference type="Proteomes" id="UP000299102"/>
    </source>
</evidence>
<sequence length="130" mass="14436">MRSRWRTDILSACSVPPILVPERWAGESGTSGEQAHSKRADATGAGDTTVHPYSILYFNIIFLPSRLVHNLQKPSKMFSHNYSVLRNPATTRNRADQQEPAAAAHSSFPRRRYNLKGYAKSSLIRIIGGG</sequence>
<evidence type="ECO:0000313" key="2">
    <source>
        <dbReference type="EMBL" id="GBP13089.1"/>
    </source>
</evidence>